<protein>
    <submittedName>
        <fullName evidence="3">XdhC family protein</fullName>
    </submittedName>
</protein>
<evidence type="ECO:0000259" key="1">
    <source>
        <dbReference type="Pfam" id="PF02625"/>
    </source>
</evidence>
<feature type="domain" description="XdhC Rossmann" evidence="2">
    <location>
        <begin position="182"/>
        <end position="299"/>
    </location>
</feature>
<evidence type="ECO:0000313" key="4">
    <source>
        <dbReference type="Proteomes" id="UP001362100"/>
    </source>
</evidence>
<dbReference type="Pfam" id="PF13478">
    <property type="entry name" value="XdhC_C"/>
    <property type="match status" value="1"/>
</dbReference>
<accession>A0ABU8PZP0</accession>
<comment type="caution">
    <text evidence="3">The sequence shown here is derived from an EMBL/GenBank/DDBJ whole genome shotgun (WGS) entry which is preliminary data.</text>
</comment>
<keyword evidence="4" id="KW-1185">Reference proteome</keyword>
<reference evidence="3 4" key="1">
    <citation type="submission" date="2023-12" db="EMBL/GenBank/DDBJ databases">
        <title>Gut-associated functions are favored during microbiome assembly across C. elegans life.</title>
        <authorList>
            <person name="Zimmermann J."/>
        </authorList>
    </citation>
    <scope>NUCLEOTIDE SEQUENCE [LARGE SCALE GENOMIC DNA]</scope>
    <source>
        <strain evidence="3 4">BIGb0393</strain>
    </source>
</reference>
<dbReference type="InterPro" id="IPR052698">
    <property type="entry name" value="MoCofactor_Util/Proc"/>
</dbReference>
<dbReference type="Pfam" id="PF02625">
    <property type="entry name" value="XdhC_CoxI"/>
    <property type="match status" value="1"/>
</dbReference>
<name>A0ABU8PZP0_9GAMM</name>
<dbReference type="Gene3D" id="3.40.50.720">
    <property type="entry name" value="NAD(P)-binding Rossmann-like Domain"/>
    <property type="match status" value="1"/>
</dbReference>
<feature type="domain" description="XdhC- CoxI" evidence="1">
    <location>
        <begin position="36"/>
        <end position="102"/>
    </location>
</feature>
<proteinExistence type="predicted"/>
<dbReference type="Proteomes" id="UP001362100">
    <property type="component" value="Unassembled WGS sequence"/>
</dbReference>
<dbReference type="RefSeq" id="WP_180823816.1">
    <property type="nucleotide sequence ID" value="NZ_JACAWY010000002.1"/>
</dbReference>
<dbReference type="InterPro" id="IPR003777">
    <property type="entry name" value="XdhC_CoxI"/>
</dbReference>
<dbReference type="PANTHER" id="PTHR30388:SF4">
    <property type="entry name" value="MOLYBDENUM COFACTOR INSERTION CHAPERONE PAOD"/>
    <property type="match status" value="1"/>
</dbReference>
<evidence type="ECO:0000259" key="2">
    <source>
        <dbReference type="Pfam" id="PF13478"/>
    </source>
</evidence>
<evidence type="ECO:0000313" key="3">
    <source>
        <dbReference type="EMBL" id="MEJ5047536.1"/>
    </source>
</evidence>
<dbReference type="EMBL" id="JBBGZW010000002">
    <property type="protein sequence ID" value="MEJ5047536.1"/>
    <property type="molecule type" value="Genomic_DNA"/>
</dbReference>
<dbReference type="InterPro" id="IPR027051">
    <property type="entry name" value="XdhC_Rossmann_dom"/>
</dbReference>
<dbReference type="PANTHER" id="PTHR30388">
    <property type="entry name" value="ALDEHYDE OXIDOREDUCTASE MOLYBDENUM COFACTOR ASSEMBLY PROTEIN"/>
    <property type="match status" value="1"/>
</dbReference>
<gene>
    <name evidence="3" type="ORF">WH298_20330</name>
</gene>
<sequence>MQQVLFDQDVQPRIEPQQALQTDDSAAILRFAAEALDADIAAVLVTLVEIRGGAARALGAQMVVRADGRYCGYVSGGCVEAAAAYEALEVMASGKDRLVSYGEGSPYLDIVLPCGGGITLLFHRLRAAQPLHQVLESLAQRNPATLCYLPSFQRLTRVDAAQPTGWQDDAFMMRYQPNTRIVVYGRSVEAQATASIAQAAGYDVQSGDEVKAQAIDAFTAVILLYHDLDRELPALLAALRSTPFYIGALGSQRTHVRRAEKLLTLGFSPSQIARIKAPIGIFAQARDARTLALSIIADVAAARLEAVD</sequence>
<organism evidence="3 4">
    <name type="scientific">Pantoea nemavictus</name>
    <dbReference type="NCBI Taxonomy" id="2726955"/>
    <lineage>
        <taxon>Bacteria</taxon>
        <taxon>Pseudomonadati</taxon>
        <taxon>Pseudomonadota</taxon>
        <taxon>Gammaproteobacteria</taxon>
        <taxon>Enterobacterales</taxon>
        <taxon>Erwiniaceae</taxon>
        <taxon>Pantoea</taxon>
    </lineage>
</organism>